<gene>
    <name evidence="1" type="ORF">GCM10022256_26840</name>
</gene>
<sequence length="113" mass="12640">MRTAREFEDRETVNVTLRIVEHISDASTVIEFRSNGSWTATLTGRSGQTTVIPTAIVRYWWPAKEPEGAALLLRTRDVIYRLPVTRTTLAVIAVELTKRLGEKGYPAGQGTPR</sequence>
<proteinExistence type="predicted"/>
<protein>
    <submittedName>
        <fullName evidence="1">Uncharacterized protein</fullName>
    </submittedName>
</protein>
<reference evidence="2" key="1">
    <citation type="journal article" date="2019" name="Int. J. Syst. Evol. Microbiol.">
        <title>The Global Catalogue of Microorganisms (GCM) 10K type strain sequencing project: providing services to taxonomists for standard genome sequencing and annotation.</title>
        <authorList>
            <consortium name="The Broad Institute Genomics Platform"/>
            <consortium name="The Broad Institute Genome Sequencing Center for Infectious Disease"/>
            <person name="Wu L."/>
            <person name="Ma J."/>
        </authorList>
    </citation>
    <scope>NUCLEOTIDE SEQUENCE [LARGE SCALE GENOMIC DNA]</scope>
    <source>
        <strain evidence="2">JCM 17442</strain>
    </source>
</reference>
<keyword evidence="2" id="KW-1185">Reference proteome</keyword>
<accession>A0ABP8E4D2</accession>
<evidence type="ECO:0000313" key="2">
    <source>
        <dbReference type="Proteomes" id="UP001501594"/>
    </source>
</evidence>
<comment type="caution">
    <text evidence="1">The sequence shown here is derived from an EMBL/GenBank/DDBJ whole genome shotgun (WGS) entry which is preliminary data.</text>
</comment>
<dbReference type="Proteomes" id="UP001501594">
    <property type="component" value="Unassembled WGS sequence"/>
</dbReference>
<name>A0ABP8E4D2_9MICO</name>
<dbReference type="EMBL" id="BAABAU010000004">
    <property type="protein sequence ID" value="GAA4267072.1"/>
    <property type="molecule type" value="Genomic_DNA"/>
</dbReference>
<organism evidence="1 2">
    <name type="scientific">Frondihabitans peucedani</name>
    <dbReference type="NCBI Taxonomy" id="598626"/>
    <lineage>
        <taxon>Bacteria</taxon>
        <taxon>Bacillati</taxon>
        <taxon>Actinomycetota</taxon>
        <taxon>Actinomycetes</taxon>
        <taxon>Micrococcales</taxon>
        <taxon>Microbacteriaceae</taxon>
        <taxon>Frondihabitans</taxon>
    </lineage>
</organism>
<evidence type="ECO:0000313" key="1">
    <source>
        <dbReference type="EMBL" id="GAA4267072.1"/>
    </source>
</evidence>